<protein>
    <submittedName>
        <fullName evidence="1">Conserved domain protein</fullName>
    </submittedName>
</protein>
<dbReference type="AlphaFoldDB" id="F0GYJ4"/>
<name>F0GYJ4_9FIRM</name>
<evidence type="ECO:0000313" key="2">
    <source>
        <dbReference type="Proteomes" id="UP000005277"/>
    </source>
</evidence>
<dbReference type="EMBL" id="AEXN01000006">
    <property type="protein sequence ID" value="EGC84722.1"/>
    <property type="molecule type" value="Genomic_DNA"/>
</dbReference>
<reference evidence="1 2" key="1">
    <citation type="submission" date="2011-01" db="EMBL/GenBank/DDBJ databases">
        <authorList>
            <person name="Durkin A.S."/>
            <person name="Madupu R."/>
            <person name="Torralba M."/>
            <person name="Gillis M."/>
            <person name="Methe B."/>
            <person name="Sutton G."/>
            <person name="Nelson K.E."/>
        </authorList>
    </citation>
    <scope>NUCLEOTIDE SEQUENCE [LARGE SCALE GENOMIC DNA]</scope>
    <source>
        <strain evidence="1 2">ACS-025-V-Sch4</strain>
    </source>
</reference>
<dbReference type="SUPFAM" id="SSF52440">
    <property type="entry name" value="PreATP-grasp domain"/>
    <property type="match status" value="1"/>
</dbReference>
<accession>F0GYJ4</accession>
<dbReference type="Gene3D" id="3.40.50.20">
    <property type="match status" value="1"/>
</dbReference>
<dbReference type="InterPro" id="IPR016185">
    <property type="entry name" value="PreATP-grasp_dom_sf"/>
</dbReference>
<dbReference type="Proteomes" id="UP000005277">
    <property type="component" value="Unassembled WGS sequence"/>
</dbReference>
<proteinExistence type="predicted"/>
<comment type="caution">
    <text evidence="1">The sequence shown here is derived from an EMBL/GenBank/DDBJ whole genome shotgun (WGS) entry which is preliminary data.</text>
</comment>
<sequence>MKKLMILGASVLQMPAIVEAKKLGLYVIAVDMNPNAEGFSYADKKIVVSTTDTEKVLEEAKKIK</sequence>
<gene>
    <name evidence="1" type="ORF">HMPREF9246_0802</name>
</gene>
<keyword evidence="2" id="KW-1185">Reference proteome</keyword>
<dbReference type="RefSeq" id="WP_004816300.1">
    <property type="nucleotide sequence ID" value="NZ_AEXN01000006.1"/>
</dbReference>
<evidence type="ECO:0000313" key="1">
    <source>
        <dbReference type="EMBL" id="EGC84722.1"/>
    </source>
</evidence>
<organism evidence="1 2">
    <name type="scientific">Anaerococcus hydrogenalis ACS-025-V-Sch4</name>
    <dbReference type="NCBI Taxonomy" id="879306"/>
    <lineage>
        <taxon>Bacteria</taxon>
        <taxon>Bacillati</taxon>
        <taxon>Bacillota</taxon>
        <taxon>Tissierellia</taxon>
        <taxon>Tissierellales</taxon>
        <taxon>Peptoniphilaceae</taxon>
        <taxon>Anaerococcus</taxon>
    </lineage>
</organism>